<dbReference type="Gene3D" id="1.20.1250.20">
    <property type="entry name" value="MFS general substrate transporter like domains"/>
    <property type="match status" value="1"/>
</dbReference>
<dbReference type="OrthoDB" id="3332648at2"/>
<feature type="transmembrane region" description="Helical" evidence="7">
    <location>
        <begin position="255"/>
        <end position="277"/>
    </location>
</feature>
<sequence length="402" mass="42872">MSPRIYGLLLSRFLSALGDQLLLFAVPLIVYRSTGSIRMSGLAFFIEWLPRVLSLPIAGQISDRFGGKRLYIGADALRALACLTVALWVADQHQVPIMAVMLMMGGCAFAYAQAFIALETSLPQLVSPAQMPTAQSALQAIDQTSAIAGPAAASLLMLWLTPEQLLWLTGSAFALSAIGAQCFCPALARPDAKIKRPALWHHWRASGAKVLGHPVLRALVILSVSVNLIAGLALASGAAITLGRFGLDPRHFGSLQGSVGILAVCVLLAVPILLRWLSVYRLGIASYTAIALGGLLMASAANYPLFVLGYAICFAACGSFNVFIRSERLLWIAEAERGSLISLIVLFNQLSLPLAGLLISLADTRHGPQWLFYPASLLACLLILALHPGLHRQAGTARVMAE</sequence>
<comment type="caution">
    <text evidence="8">The sequence shown here is derived from an EMBL/GenBank/DDBJ whole genome shotgun (WGS) entry which is preliminary data.</text>
</comment>
<dbReference type="EMBL" id="SNZP01000004">
    <property type="protein sequence ID" value="TDR80580.1"/>
    <property type="molecule type" value="Genomic_DNA"/>
</dbReference>
<feature type="transmembrane region" description="Helical" evidence="7">
    <location>
        <begin position="12"/>
        <end position="31"/>
    </location>
</feature>
<proteinExistence type="predicted"/>
<keyword evidence="4 7" id="KW-0812">Transmembrane</keyword>
<feature type="transmembrane region" description="Helical" evidence="7">
    <location>
        <begin position="219"/>
        <end position="243"/>
    </location>
</feature>
<dbReference type="PANTHER" id="PTHR23513:SF9">
    <property type="entry name" value="ENTEROBACTIN EXPORTER ENTS"/>
    <property type="match status" value="1"/>
</dbReference>
<evidence type="ECO:0000256" key="4">
    <source>
        <dbReference type="ARBA" id="ARBA00022692"/>
    </source>
</evidence>
<evidence type="ECO:0000256" key="3">
    <source>
        <dbReference type="ARBA" id="ARBA00022475"/>
    </source>
</evidence>
<dbReference type="PANTHER" id="PTHR23513">
    <property type="entry name" value="INTEGRAL MEMBRANE EFFLUX PROTEIN-RELATED"/>
    <property type="match status" value="1"/>
</dbReference>
<keyword evidence="5 7" id="KW-1133">Transmembrane helix</keyword>
<keyword evidence="3" id="KW-1003">Cell membrane</keyword>
<evidence type="ECO:0000256" key="2">
    <source>
        <dbReference type="ARBA" id="ARBA00022448"/>
    </source>
</evidence>
<keyword evidence="6 7" id="KW-0472">Membrane</keyword>
<comment type="subcellular location">
    <subcellularLocation>
        <location evidence="1">Cell membrane</location>
        <topology evidence="1">Multi-pass membrane protein</topology>
    </subcellularLocation>
</comment>
<dbReference type="Proteomes" id="UP000295611">
    <property type="component" value="Unassembled WGS sequence"/>
</dbReference>
<dbReference type="AlphaFoldDB" id="A0A4R7B762"/>
<name>A0A4R7B762_9NEIS</name>
<accession>A0A4R7B762</accession>
<evidence type="ECO:0000256" key="5">
    <source>
        <dbReference type="ARBA" id="ARBA00022989"/>
    </source>
</evidence>
<dbReference type="GO" id="GO:0005886">
    <property type="term" value="C:plasma membrane"/>
    <property type="evidence" value="ECO:0007669"/>
    <property type="project" value="UniProtKB-SubCell"/>
</dbReference>
<reference evidence="8 9" key="1">
    <citation type="submission" date="2019-03" db="EMBL/GenBank/DDBJ databases">
        <title>Genomic Encyclopedia of Type Strains, Phase III (KMG-III): the genomes of soil and plant-associated and newly described type strains.</title>
        <authorList>
            <person name="Whitman W."/>
        </authorList>
    </citation>
    <scope>NUCLEOTIDE SEQUENCE [LARGE SCALE GENOMIC DNA]</scope>
    <source>
        <strain evidence="8 9">CECT 8976</strain>
    </source>
</reference>
<protein>
    <submittedName>
        <fullName evidence="8">MFS transporter</fullName>
    </submittedName>
</protein>
<feature type="transmembrane region" description="Helical" evidence="7">
    <location>
        <begin position="371"/>
        <end position="390"/>
    </location>
</feature>
<dbReference type="InterPro" id="IPR011701">
    <property type="entry name" value="MFS"/>
</dbReference>
<feature type="transmembrane region" description="Helical" evidence="7">
    <location>
        <begin position="284"/>
        <end position="301"/>
    </location>
</feature>
<feature type="transmembrane region" description="Helical" evidence="7">
    <location>
        <begin position="307"/>
        <end position="326"/>
    </location>
</feature>
<feature type="transmembrane region" description="Helical" evidence="7">
    <location>
        <begin position="166"/>
        <end position="188"/>
    </location>
</feature>
<dbReference type="Pfam" id="PF07690">
    <property type="entry name" value="MFS_1"/>
    <property type="match status" value="1"/>
</dbReference>
<keyword evidence="9" id="KW-1185">Reference proteome</keyword>
<organism evidence="8 9">
    <name type="scientific">Paludibacterium purpuratum</name>
    <dbReference type="NCBI Taxonomy" id="1144873"/>
    <lineage>
        <taxon>Bacteria</taxon>
        <taxon>Pseudomonadati</taxon>
        <taxon>Pseudomonadota</taxon>
        <taxon>Betaproteobacteria</taxon>
        <taxon>Neisseriales</taxon>
        <taxon>Chromobacteriaceae</taxon>
        <taxon>Paludibacterium</taxon>
    </lineage>
</organism>
<dbReference type="GO" id="GO:0022857">
    <property type="term" value="F:transmembrane transporter activity"/>
    <property type="evidence" value="ECO:0007669"/>
    <property type="project" value="InterPro"/>
</dbReference>
<evidence type="ECO:0000256" key="6">
    <source>
        <dbReference type="ARBA" id="ARBA00023136"/>
    </source>
</evidence>
<feature type="transmembrane region" description="Helical" evidence="7">
    <location>
        <begin position="338"/>
        <end position="359"/>
    </location>
</feature>
<dbReference type="RefSeq" id="WP_133679076.1">
    <property type="nucleotide sequence ID" value="NZ_SNZP01000004.1"/>
</dbReference>
<feature type="transmembrane region" description="Helical" evidence="7">
    <location>
        <begin position="96"/>
        <end position="118"/>
    </location>
</feature>
<evidence type="ECO:0000313" key="9">
    <source>
        <dbReference type="Proteomes" id="UP000295611"/>
    </source>
</evidence>
<evidence type="ECO:0000256" key="7">
    <source>
        <dbReference type="SAM" id="Phobius"/>
    </source>
</evidence>
<gene>
    <name evidence="8" type="ORF">DFP86_10478</name>
</gene>
<evidence type="ECO:0000256" key="1">
    <source>
        <dbReference type="ARBA" id="ARBA00004651"/>
    </source>
</evidence>
<dbReference type="CDD" id="cd06173">
    <property type="entry name" value="MFS_MefA_like"/>
    <property type="match status" value="1"/>
</dbReference>
<dbReference type="InterPro" id="IPR036259">
    <property type="entry name" value="MFS_trans_sf"/>
</dbReference>
<feature type="transmembrane region" description="Helical" evidence="7">
    <location>
        <begin position="70"/>
        <end position="90"/>
    </location>
</feature>
<dbReference type="SUPFAM" id="SSF103473">
    <property type="entry name" value="MFS general substrate transporter"/>
    <property type="match status" value="1"/>
</dbReference>
<evidence type="ECO:0000313" key="8">
    <source>
        <dbReference type="EMBL" id="TDR80580.1"/>
    </source>
</evidence>
<keyword evidence="2" id="KW-0813">Transport</keyword>